<dbReference type="InterPro" id="IPR011545">
    <property type="entry name" value="DEAD/DEAH_box_helicase_dom"/>
</dbReference>
<dbReference type="InterPro" id="IPR014001">
    <property type="entry name" value="Helicase_ATP-bd"/>
</dbReference>
<dbReference type="Pfam" id="PF00270">
    <property type="entry name" value="DEAD"/>
    <property type="match status" value="1"/>
</dbReference>
<dbReference type="SMART" id="SM00490">
    <property type="entry name" value="HELICc"/>
    <property type="match status" value="1"/>
</dbReference>
<dbReference type="Proteomes" id="UP000186341">
    <property type="component" value="Unassembled WGS sequence"/>
</dbReference>
<dbReference type="GO" id="GO:0005524">
    <property type="term" value="F:ATP binding"/>
    <property type="evidence" value="ECO:0007669"/>
    <property type="project" value="UniProtKB-KW"/>
</dbReference>
<organism evidence="6 7">
    <name type="scientific">Ileibacterium valens</name>
    <dbReference type="NCBI Taxonomy" id="1862668"/>
    <lineage>
        <taxon>Bacteria</taxon>
        <taxon>Bacillati</taxon>
        <taxon>Bacillota</taxon>
        <taxon>Erysipelotrichia</taxon>
        <taxon>Erysipelotrichales</taxon>
        <taxon>Erysipelotrichaceae</taxon>
        <taxon>Ileibacterium</taxon>
    </lineage>
</organism>
<comment type="caution">
    <text evidence="6">The sequence shown here is derived from an EMBL/GenBank/DDBJ whole genome shotgun (WGS) entry which is preliminary data.</text>
</comment>
<dbReference type="InterPro" id="IPR027417">
    <property type="entry name" value="P-loop_NTPase"/>
</dbReference>
<dbReference type="InterPro" id="IPR001650">
    <property type="entry name" value="Helicase_C-like"/>
</dbReference>
<keyword evidence="2" id="KW-0067">ATP-binding</keyword>
<dbReference type="GO" id="GO:0006302">
    <property type="term" value="P:double-strand break repair"/>
    <property type="evidence" value="ECO:0007669"/>
    <property type="project" value="TreeGrafter"/>
</dbReference>
<dbReference type="PANTHER" id="PTHR30580">
    <property type="entry name" value="PRIMOSOMAL PROTEIN N"/>
    <property type="match status" value="1"/>
</dbReference>
<evidence type="ECO:0000313" key="7">
    <source>
        <dbReference type="Proteomes" id="UP000186341"/>
    </source>
</evidence>
<keyword evidence="1" id="KW-0547">Nucleotide-binding</keyword>
<feature type="domain" description="Helicase C-terminal" evidence="5">
    <location>
        <begin position="272"/>
        <end position="424"/>
    </location>
</feature>
<protein>
    <recommendedName>
        <fullName evidence="8">DNA/RNA helicase</fullName>
    </recommendedName>
</protein>
<reference evidence="6 7" key="1">
    <citation type="submission" date="2016-11" db="EMBL/GenBank/DDBJ databases">
        <title>Description of two novel members of the family Erysipelotrichaceae: Ileibacterium lipovorans gen. nov., sp. nov. and Dubosiella newyorkensis, gen. nov., sp. nov.</title>
        <authorList>
            <person name="Cox L.M."/>
            <person name="Sohn J."/>
            <person name="Tyrrell K.L."/>
            <person name="Citron D.M."/>
            <person name="Lawson P.A."/>
            <person name="Patel N.B."/>
            <person name="Iizumi T."/>
            <person name="Perez-Perez G.I."/>
            <person name="Goldstein E.J."/>
            <person name="Blaser M.J."/>
        </authorList>
    </citation>
    <scope>NUCLEOTIDE SEQUENCE [LARGE SCALE GENOMIC DNA]</scope>
    <source>
        <strain evidence="6 7">NYU-BL-A3</strain>
    </source>
</reference>
<keyword evidence="3" id="KW-0238">DNA-binding</keyword>
<dbReference type="AlphaFoldDB" id="A0A1U7NDI1"/>
<dbReference type="PROSITE" id="PS51192">
    <property type="entry name" value="HELICASE_ATP_BIND_1"/>
    <property type="match status" value="1"/>
</dbReference>
<dbReference type="Gene3D" id="3.40.50.300">
    <property type="entry name" value="P-loop containing nucleotide triphosphate hydrolases"/>
    <property type="match status" value="2"/>
</dbReference>
<dbReference type="GO" id="GO:0006270">
    <property type="term" value="P:DNA replication initiation"/>
    <property type="evidence" value="ECO:0007669"/>
    <property type="project" value="TreeGrafter"/>
</dbReference>
<evidence type="ECO:0008006" key="8">
    <source>
        <dbReference type="Google" id="ProtNLM"/>
    </source>
</evidence>
<dbReference type="SUPFAM" id="SSF52540">
    <property type="entry name" value="P-loop containing nucleoside triphosphate hydrolases"/>
    <property type="match status" value="1"/>
</dbReference>
<dbReference type="GeneID" id="82203664"/>
<sequence>MKTKCLRCLNEDLTLFGNDQGILYCRRCIQFGRLNLGDQDPVPILKKFAVSKDSWLKPDQEDQREKKNSISIQENASVYKPKLKFELTPFQKKISRQALEAVLSHKDCFIYAAAGSGKTEIVLESISTYLKNGKSVCFAISRRQVVLEIADRMTAYFPDLKVSAVCEGYPENKEDLYDSDLIVCTMHQLYRYPHSFDLLIMDEVDAFPYAGNETLQAITLRACKGERLLLSATPDAEIMDAIEQKKMVLCELFQRPHGKPLCVPKIKKCSKWMQSFLIAVECKRLIHEKKQILVFVPRKIDGKWLKLFLSLIGPCELIHSQIEDKDMIMNRFRKKEYPILVTTTLLERGITVPDVQVLVYRSDHSVFTCASLIQIFGRVGRAFNNPYGEGICYCESKSQPMKECVSILRRMNASLQAELYEDED</sequence>
<evidence type="ECO:0000256" key="3">
    <source>
        <dbReference type="ARBA" id="ARBA00023125"/>
    </source>
</evidence>
<dbReference type="PROSITE" id="PS51194">
    <property type="entry name" value="HELICASE_CTER"/>
    <property type="match status" value="1"/>
</dbReference>
<gene>
    <name evidence="6" type="ORF">BO222_10975</name>
</gene>
<dbReference type="SMART" id="SM00487">
    <property type="entry name" value="DEXDc"/>
    <property type="match status" value="1"/>
</dbReference>
<dbReference type="EMBL" id="MPJW01000221">
    <property type="protein sequence ID" value="OLU37138.1"/>
    <property type="molecule type" value="Genomic_DNA"/>
</dbReference>
<dbReference type="OrthoDB" id="2077914at2"/>
<evidence type="ECO:0000256" key="1">
    <source>
        <dbReference type="ARBA" id="ARBA00022741"/>
    </source>
</evidence>
<evidence type="ECO:0000259" key="5">
    <source>
        <dbReference type="PROSITE" id="PS51194"/>
    </source>
</evidence>
<feature type="domain" description="Helicase ATP-binding" evidence="4">
    <location>
        <begin position="99"/>
        <end position="252"/>
    </location>
</feature>
<keyword evidence="7" id="KW-1185">Reference proteome</keyword>
<name>A0A1U7NDI1_9FIRM</name>
<dbReference type="RefSeq" id="WP_075820840.1">
    <property type="nucleotide sequence ID" value="NZ_CAPNHH010000096.1"/>
</dbReference>
<evidence type="ECO:0000259" key="4">
    <source>
        <dbReference type="PROSITE" id="PS51192"/>
    </source>
</evidence>
<dbReference type="GO" id="GO:0006310">
    <property type="term" value="P:DNA recombination"/>
    <property type="evidence" value="ECO:0007669"/>
    <property type="project" value="TreeGrafter"/>
</dbReference>
<evidence type="ECO:0000313" key="6">
    <source>
        <dbReference type="EMBL" id="OLU37138.1"/>
    </source>
</evidence>
<dbReference type="Pfam" id="PF00271">
    <property type="entry name" value="Helicase_C"/>
    <property type="match status" value="1"/>
</dbReference>
<dbReference type="GO" id="GO:0003677">
    <property type="term" value="F:DNA binding"/>
    <property type="evidence" value="ECO:0007669"/>
    <property type="project" value="UniProtKB-KW"/>
</dbReference>
<dbReference type="PANTHER" id="PTHR30580:SF1">
    <property type="entry name" value="COMF OPERON PROTEIN 1"/>
    <property type="match status" value="1"/>
</dbReference>
<accession>A0A1U7NDI1</accession>
<proteinExistence type="predicted"/>
<dbReference type="GO" id="GO:0043138">
    <property type="term" value="F:3'-5' DNA helicase activity"/>
    <property type="evidence" value="ECO:0007669"/>
    <property type="project" value="TreeGrafter"/>
</dbReference>
<evidence type="ECO:0000256" key="2">
    <source>
        <dbReference type="ARBA" id="ARBA00022840"/>
    </source>
</evidence>